<feature type="region of interest" description="Disordered" evidence="1">
    <location>
        <begin position="320"/>
        <end position="830"/>
    </location>
</feature>
<reference evidence="2 3" key="1">
    <citation type="journal article" date="2003" name="PLoS Biol.">
        <title>The genome sequence of Caenorhabditis briggsae: a platform for comparative genomics.</title>
        <authorList>
            <person name="Stein L.D."/>
            <person name="Bao Z."/>
            <person name="Blasiar D."/>
            <person name="Blumenthal T."/>
            <person name="Brent M.R."/>
            <person name="Chen N."/>
            <person name="Chinwalla A."/>
            <person name="Clarke L."/>
            <person name="Clee C."/>
            <person name="Coghlan A."/>
            <person name="Coulson A."/>
            <person name="D'Eustachio P."/>
            <person name="Fitch D.H."/>
            <person name="Fulton L.A."/>
            <person name="Fulton R.E."/>
            <person name="Griffiths-Jones S."/>
            <person name="Harris T.W."/>
            <person name="Hillier L.W."/>
            <person name="Kamath R."/>
            <person name="Kuwabara P.E."/>
            <person name="Mardis E.R."/>
            <person name="Marra M.A."/>
            <person name="Miner T.L."/>
            <person name="Minx P."/>
            <person name="Mullikin J.C."/>
            <person name="Plumb R.W."/>
            <person name="Rogers J."/>
            <person name="Schein J.E."/>
            <person name="Sohrmann M."/>
            <person name="Spieth J."/>
            <person name="Stajich J.E."/>
            <person name="Wei C."/>
            <person name="Willey D."/>
            <person name="Wilson R.K."/>
            <person name="Durbin R."/>
            <person name="Waterston R.H."/>
        </authorList>
    </citation>
    <scope>NUCLEOTIDE SEQUENCE [LARGE SCALE GENOMIC DNA]</scope>
    <source>
        <strain evidence="2 3">AF16</strain>
    </source>
</reference>
<dbReference type="OMA" id="ECKICHM"/>
<feature type="compositionally biased region" description="Basic and acidic residues" evidence="1">
    <location>
        <begin position="723"/>
        <end position="739"/>
    </location>
</feature>
<organism evidence="2 3">
    <name type="scientific">Caenorhabditis briggsae</name>
    <dbReference type="NCBI Taxonomy" id="6238"/>
    <lineage>
        <taxon>Eukaryota</taxon>
        <taxon>Metazoa</taxon>
        <taxon>Ecdysozoa</taxon>
        <taxon>Nematoda</taxon>
        <taxon>Chromadorea</taxon>
        <taxon>Rhabditida</taxon>
        <taxon>Rhabditina</taxon>
        <taxon>Rhabditomorpha</taxon>
        <taxon>Rhabditoidea</taxon>
        <taxon>Rhabditidae</taxon>
        <taxon>Peloderinae</taxon>
        <taxon>Caenorhabditis</taxon>
    </lineage>
</organism>
<evidence type="ECO:0000256" key="1">
    <source>
        <dbReference type="SAM" id="MobiDB-lite"/>
    </source>
</evidence>
<gene>
    <name evidence="2 4" type="ORF">CBG22049</name>
    <name evidence="2" type="ORF">CBG_22049</name>
</gene>
<protein>
    <submittedName>
        <fullName evidence="2">Protein CBG22049</fullName>
    </submittedName>
</protein>
<feature type="region of interest" description="Disordered" evidence="1">
    <location>
        <begin position="1175"/>
        <end position="1317"/>
    </location>
</feature>
<dbReference type="InParanoid" id="A8Y1F1"/>
<feature type="compositionally biased region" description="Polar residues" evidence="1">
    <location>
        <begin position="243"/>
        <end position="253"/>
    </location>
</feature>
<feature type="region of interest" description="Disordered" evidence="1">
    <location>
        <begin position="166"/>
        <end position="275"/>
    </location>
</feature>
<feature type="compositionally biased region" description="Pro residues" evidence="1">
    <location>
        <begin position="443"/>
        <end position="454"/>
    </location>
</feature>
<feature type="compositionally biased region" description="Basic and acidic residues" evidence="1">
    <location>
        <begin position="211"/>
        <end position="221"/>
    </location>
</feature>
<feature type="compositionally biased region" description="Polar residues" evidence="1">
    <location>
        <begin position="848"/>
        <end position="861"/>
    </location>
</feature>
<feature type="region of interest" description="Disordered" evidence="1">
    <location>
        <begin position="1005"/>
        <end position="1032"/>
    </location>
</feature>
<feature type="compositionally biased region" description="Basic and acidic residues" evidence="1">
    <location>
        <begin position="341"/>
        <end position="355"/>
    </location>
</feature>
<reference evidence="2 3" key="2">
    <citation type="journal article" date="2011" name="PLoS Genet.">
        <title>Caenorhabditis briggsae recombinant inbred line genotypes reveal inter-strain incompatibility and the evolution of recombination.</title>
        <authorList>
            <person name="Ross J.A."/>
            <person name="Koboldt D.C."/>
            <person name="Staisch J.E."/>
            <person name="Chamberlin H.M."/>
            <person name="Gupta B.P."/>
            <person name="Miller R.D."/>
            <person name="Baird S.E."/>
            <person name="Haag E.S."/>
        </authorList>
    </citation>
    <scope>NUCLEOTIDE SEQUENCE [LARGE SCALE GENOMIC DNA]</scope>
    <source>
        <strain evidence="2 3">AF16</strain>
    </source>
</reference>
<feature type="region of interest" description="Disordered" evidence="1">
    <location>
        <begin position="842"/>
        <end position="969"/>
    </location>
</feature>
<dbReference type="GeneID" id="8580837"/>
<dbReference type="STRING" id="6238.A8Y1F1"/>
<dbReference type="InterPro" id="IPR017956">
    <property type="entry name" value="AT_hook_DNA-bd_motif"/>
</dbReference>
<dbReference type="GO" id="GO:0003677">
    <property type="term" value="F:DNA binding"/>
    <property type="evidence" value="ECO:0007669"/>
    <property type="project" value="InterPro"/>
</dbReference>
<dbReference type="KEGG" id="cbr:CBG_22049"/>
<keyword evidence="3" id="KW-1185">Reference proteome</keyword>
<feature type="region of interest" description="Disordered" evidence="1">
    <location>
        <begin position="1120"/>
        <end position="1151"/>
    </location>
</feature>
<sequence>MEQPHPKPIYTDTENRRLKELRIDAKYKNRCTFQECVWMKASHDECKFVGMPADAPSHIAKGHLKIHRHECKICHMKFFDELEVYLHFSTQCPASKWDDMNSRLFSRDEAITHRRVVNTSFEPSKREKYYEYQKLQNQVKSVSNQEPALPSTPGYDDVVEQTLAAAQMAAASGSGHREKSTNGNRCTRPRKSSREPQVLETSVRSLPIAMRSREASIEHNYPEGYDPNARPIQFGYIPRDQAGPSSQNQQRQPLQDPRLAAQSQRSDPRWASPMETLYPEEPDTIMVDPTPEPEADPSLIDEPIPLVFNRPPPPIPSNFNFNQPPPPIAQPPPVAPQVRVDLPRASRSDWTEMKRSTIAPAAPPAAEPPRPVPAPANPPGRSAPLLQAAQPPSVAPQVHVDPPRASRSDWTETKPSTIAAAAPPAAQPSRSVPGPIGPFGRSAPPPPAAPPIPPQIRVDPPRETKPSTIAQPSQSAAPPAPIPPPAAQQSRSVPVPPAAASSSPAPTRIDLSERTLARLAQIAPSSQAAQPESAPCQPRRQITRSDFEGPATRTRGRSRGGSMDTSPVFRQAPRRSNFRARSTDGDDARTPAPRAKSRDPEATPRRSAAFNQADNDVLGAATPLTAREQSTDGSGQPVVKRGRGRPRRDQSVNRPDEGPRGQTPEPGRPEKPVGRPRGGSSRDQSREPEGPSGPTNGRPRVPSREPSVDAQPPRRGPGRPRTISREPSEDRDTSRERSSRAPSVEASEQVIVAERVGRTGTTTNAIKTPGEFRAGPKRGVSYTRSRSRDSGDEGGMRLRELASTLSSDKADSAAHHRRQEPRFQAKSTVKVACGQSRMAALLDDVPSMPSSVRKPTSSTRLEATREGRRQAAYNRLRVAENGNGGVETSRANGSTQQEKRSRIRTPEPSVLHAEIPTPPGIGWIGGEPQEKRPRHHSPEPPVPGTSVQAPPSFPPGISLPSASRRATPSGDDGKFFSLSKFCWKFGEFQKIVPLGMVHRRRRRPPHIIDDEDRRRQKLESLHHTSSRHRRRQAMSIKPLLLHRRQTHQLEMAEIVFPAATSSSFSGLYVDLAKMALVSTGRQDIPNPLASPEDVAPVPAHLAEARRADLEEYGRRLNERGLQNLPSTSTAPLPSAGGFLNLPTSPAPQPGVLQNLSRASEAVQSRRQILGLQDINHYQPPPERHPAQSFREAALQRVQQQAEQAHQTSRRRQSTEREVRRQSPEVRGGEGPSSDRPHRKRQESRRWQERDQGAWQGGHYRRSRSRDDDNGGGWNHVHGRGGARGQGNYLGRNFDPHYHERQRDHRDHNGGGGAYRRY</sequence>
<name>A8Y1F1_CAEBR</name>
<feature type="compositionally biased region" description="Low complexity" evidence="1">
    <location>
        <begin position="520"/>
        <end position="538"/>
    </location>
</feature>
<feature type="compositionally biased region" description="Low complexity" evidence="1">
    <location>
        <begin position="1192"/>
        <end position="1206"/>
    </location>
</feature>
<dbReference type="RefSeq" id="XP_045097459.1">
    <property type="nucleotide sequence ID" value="XM_045241438.1"/>
</dbReference>
<evidence type="ECO:0000313" key="4">
    <source>
        <dbReference type="WormBase" id="CBG22049"/>
    </source>
</evidence>
<feature type="compositionally biased region" description="Basic and acidic residues" evidence="1">
    <location>
        <begin position="401"/>
        <end position="412"/>
    </location>
</feature>
<dbReference type="Proteomes" id="UP000008549">
    <property type="component" value="Unassembled WGS sequence"/>
</dbReference>
<feature type="compositionally biased region" description="Low complexity" evidence="1">
    <location>
        <begin position="466"/>
        <end position="477"/>
    </location>
</feature>
<dbReference type="WormBase" id="CBG22049">
    <property type="protein sequence ID" value="CBP12079"/>
    <property type="gene ID" value="WBGene00040690"/>
</dbReference>
<dbReference type="HOGENOM" id="CLU_260182_0_0_1"/>
<feature type="compositionally biased region" description="Basic and acidic residues" evidence="1">
    <location>
        <begin position="1293"/>
        <end position="1308"/>
    </location>
</feature>
<feature type="compositionally biased region" description="Basic and acidic residues" evidence="1">
    <location>
        <begin position="1006"/>
        <end position="1022"/>
    </location>
</feature>
<feature type="compositionally biased region" description="Pro residues" evidence="1">
    <location>
        <begin position="361"/>
        <end position="378"/>
    </location>
</feature>
<dbReference type="CTD" id="8580837"/>
<dbReference type="EMBL" id="HE601428">
    <property type="protein sequence ID" value="CAP38720.2"/>
    <property type="molecule type" value="Genomic_DNA"/>
</dbReference>
<feature type="compositionally biased region" description="Pro residues" evidence="1">
    <location>
        <begin position="323"/>
        <end position="335"/>
    </location>
</feature>
<dbReference type="PRINTS" id="PR00929">
    <property type="entry name" value="ATHOOK"/>
</dbReference>
<feature type="compositionally biased region" description="Basic and acidic residues" evidence="1">
    <location>
        <begin position="786"/>
        <end position="800"/>
    </location>
</feature>
<evidence type="ECO:0000313" key="2">
    <source>
        <dbReference type="EMBL" id="CAP38720.2"/>
    </source>
</evidence>
<feature type="compositionally biased region" description="Low complexity" evidence="1">
    <location>
        <begin position="487"/>
        <end position="506"/>
    </location>
</feature>
<feature type="compositionally biased region" description="Basic and acidic residues" evidence="1">
    <location>
        <begin position="1212"/>
        <end position="1235"/>
    </location>
</feature>
<feature type="compositionally biased region" description="Basic and acidic residues" evidence="1">
    <location>
        <begin position="647"/>
        <end position="659"/>
    </location>
</feature>
<accession>A8Y1F1</accession>
<evidence type="ECO:0000313" key="3">
    <source>
        <dbReference type="Proteomes" id="UP000008549"/>
    </source>
</evidence>
<proteinExistence type="predicted"/>